<feature type="compositionally biased region" description="Basic residues" evidence="1">
    <location>
        <begin position="195"/>
        <end position="207"/>
    </location>
</feature>
<feature type="compositionally biased region" description="Basic and acidic residues" evidence="1">
    <location>
        <begin position="114"/>
        <end position="126"/>
    </location>
</feature>
<dbReference type="Gene3D" id="1.25.40.10">
    <property type="entry name" value="Tetratricopeptide repeat domain"/>
    <property type="match status" value="2"/>
</dbReference>
<keyword evidence="3" id="KW-1185">Reference proteome</keyword>
<evidence type="ECO:0000313" key="2">
    <source>
        <dbReference type="EMBL" id="KAF2641404.1"/>
    </source>
</evidence>
<dbReference type="PANTHER" id="PTHR23082">
    <property type="entry name" value="TRANSCRIPTION INITIATION FACTOR IIIC TFIIIC , POLYPEPTIDE 3-RELATED"/>
    <property type="match status" value="1"/>
</dbReference>
<evidence type="ECO:0000256" key="1">
    <source>
        <dbReference type="SAM" id="MobiDB-lite"/>
    </source>
</evidence>
<dbReference type="GO" id="GO:0034044">
    <property type="term" value="C:exomer complex"/>
    <property type="evidence" value="ECO:0007669"/>
    <property type="project" value="UniProtKB-ARBA"/>
</dbReference>
<dbReference type="InterPro" id="IPR015374">
    <property type="entry name" value="ChAPs"/>
</dbReference>
<dbReference type="OrthoDB" id="9991317at2759"/>
<proteinExistence type="predicted"/>
<dbReference type="SMART" id="SM00028">
    <property type="entry name" value="TPR"/>
    <property type="match status" value="3"/>
</dbReference>
<dbReference type="InterPro" id="IPR011990">
    <property type="entry name" value="TPR-like_helical_dom_sf"/>
</dbReference>
<reference evidence="2" key="1">
    <citation type="journal article" date="2020" name="Stud. Mycol.">
        <title>101 Dothideomycetes genomes: a test case for predicting lifestyles and emergence of pathogens.</title>
        <authorList>
            <person name="Haridas S."/>
            <person name="Albert R."/>
            <person name="Binder M."/>
            <person name="Bloem J."/>
            <person name="Labutti K."/>
            <person name="Salamov A."/>
            <person name="Andreopoulos B."/>
            <person name="Baker S."/>
            <person name="Barry K."/>
            <person name="Bills G."/>
            <person name="Bluhm B."/>
            <person name="Cannon C."/>
            <person name="Castanera R."/>
            <person name="Culley D."/>
            <person name="Daum C."/>
            <person name="Ezra D."/>
            <person name="Gonzalez J."/>
            <person name="Henrissat B."/>
            <person name="Kuo A."/>
            <person name="Liang C."/>
            <person name="Lipzen A."/>
            <person name="Lutzoni F."/>
            <person name="Magnuson J."/>
            <person name="Mondo S."/>
            <person name="Nolan M."/>
            <person name="Ohm R."/>
            <person name="Pangilinan J."/>
            <person name="Park H.-J."/>
            <person name="Ramirez L."/>
            <person name="Alfaro M."/>
            <person name="Sun H."/>
            <person name="Tritt A."/>
            <person name="Yoshinaga Y."/>
            <person name="Zwiers L.-H."/>
            <person name="Turgeon B."/>
            <person name="Goodwin S."/>
            <person name="Spatafora J."/>
            <person name="Crous P."/>
            <person name="Grigoriev I."/>
        </authorList>
    </citation>
    <scope>NUCLEOTIDE SEQUENCE</scope>
    <source>
        <strain evidence="2">CBS 473.64</strain>
    </source>
</reference>
<gene>
    <name evidence="2" type="ORF">P280DRAFT_425888</name>
</gene>
<dbReference type="GO" id="GO:0006383">
    <property type="term" value="P:transcription by RNA polymerase III"/>
    <property type="evidence" value="ECO:0007669"/>
    <property type="project" value="InterPro"/>
</dbReference>
<feature type="region of interest" description="Disordered" evidence="1">
    <location>
        <begin position="1"/>
        <end position="41"/>
    </location>
</feature>
<dbReference type="GO" id="GO:0006893">
    <property type="term" value="P:Golgi to plasma membrane transport"/>
    <property type="evidence" value="ECO:0007669"/>
    <property type="project" value="UniProtKB-ARBA"/>
</dbReference>
<accession>A0A6A6S5H1</accession>
<evidence type="ECO:0000313" key="3">
    <source>
        <dbReference type="Proteomes" id="UP000799753"/>
    </source>
</evidence>
<organism evidence="2 3">
    <name type="scientific">Massarina eburnea CBS 473.64</name>
    <dbReference type="NCBI Taxonomy" id="1395130"/>
    <lineage>
        <taxon>Eukaryota</taxon>
        <taxon>Fungi</taxon>
        <taxon>Dikarya</taxon>
        <taxon>Ascomycota</taxon>
        <taxon>Pezizomycotina</taxon>
        <taxon>Dothideomycetes</taxon>
        <taxon>Pleosporomycetidae</taxon>
        <taxon>Pleosporales</taxon>
        <taxon>Massarineae</taxon>
        <taxon>Massarinaceae</taxon>
        <taxon>Massarina</taxon>
    </lineage>
</organism>
<name>A0A6A6S5H1_9PLEO</name>
<protein>
    <submittedName>
        <fullName evidence="2">TPR-like protein</fullName>
    </submittedName>
</protein>
<feature type="compositionally biased region" description="Acidic residues" evidence="1">
    <location>
        <begin position="127"/>
        <end position="157"/>
    </location>
</feature>
<dbReference type="InterPro" id="IPR039340">
    <property type="entry name" value="Tfc4/TFIIIC-102/Sfc4"/>
</dbReference>
<feature type="region of interest" description="Disordered" evidence="1">
    <location>
        <begin position="101"/>
        <end position="213"/>
    </location>
</feature>
<dbReference type="PANTHER" id="PTHR23082:SF0">
    <property type="entry name" value="GENERAL TRANSCRIPTION FACTOR 3C POLYPEPTIDE 3"/>
    <property type="match status" value="1"/>
</dbReference>
<dbReference type="Pfam" id="PF09295">
    <property type="entry name" value="ChAPs"/>
    <property type="match status" value="1"/>
</dbReference>
<dbReference type="AlphaFoldDB" id="A0A6A6S5H1"/>
<dbReference type="InterPro" id="IPR019734">
    <property type="entry name" value="TPR_rpt"/>
</dbReference>
<dbReference type="GO" id="GO:0000127">
    <property type="term" value="C:transcription factor TFIIIC complex"/>
    <property type="evidence" value="ECO:0007669"/>
    <property type="project" value="TreeGrafter"/>
</dbReference>
<dbReference type="Proteomes" id="UP000799753">
    <property type="component" value="Unassembled WGS sequence"/>
</dbReference>
<sequence length="1227" mass="140064">MSSRREQHAQWPSRPPPDPKRFLPIAGSFSATPNPPTAPFVPQQHLFQQYHNPSIVPAWPGPEPLSDAFLPGPGQIIHDGFIPAPGHENDDEVIVPTDTGLNFQTSSEEDSEDERILQEIGERNDNEEIDQDYTASEGDEEDPDDMLIEGEFDDDEAPVPKRGKPKDTPTRGGRRGPARGRGGLRSTDAPNNRKTGVRGRKKGRRGPRAVADPGPEFKLLQQQANEAYTSHDYDMAIDYASKAIHMNPEIFSAWNILSEAYAAKGDEPSSIEALTAGAYTKRDKDLWWLILERIENIDSVKFPKYTEAKKVEWCLICLRGTISLDPNDYNARSRKLALESERGKISKCVKLCQTMLKMKGHEHEYDLLKQMAILGTSSPKQTKLHLKKITQYFETSVAYFVSKSDPTLDWNLINIYLDLLDRAGDYDRALARLKTLCRWKQGRAHEAYWDKEEDDREFDVEDTPRRVAVPEFSRTSNKRDYGGGLPMEIRVKMGIFRLRQTPPKLDEAMHHLNMLEPEDESPYCLLQDYPDVFREVADTLHTTGHDQEALLFYEPLLRNRQDEFTLKSFIGLYTCYKNLNDPENGDNIVGILKQWNAANLDDLAILAKFFEDVGLPAEARQRAETVYKNKSAWRLRKVRYEGYAELLEYFRAERKKARGKGSDRKIRAKKHATKLRVATGNEQYSGDEGDDEYERIVPNERLSLGPLGERPAKGDGFYRRRYRPLAPRPQIFLPVGEGPSPVTVGPQTLTELSEDQPQVCRTLEGTEVSLERIEHKIFRDRLTKLASINADELKSRRAQHREIVSSFLRLDDLSSLADDGDDAAVSEYLSISRELVEEFSTFVLFYTDRRHPFQGYYRRVGKGELWKESALMALAVEANRVEDGGEERPLQENPEVVDTEFWGIHFDKWADAFGRYALYLARKNEKERCFSALDVAMESNIMSRSKKYTLELVLCRLACALAVNESEQVSSAIRQLLRRYPFSTDLIRLYSAANRLCPISDGYGSGPAHKAFLRYIKTIDYMLLDPKDREWFNFRGDDKSQWMQHVLSSGMLHFVKDHDPALFALFGHILASGGTYMGALNYYFRAYAITPDDPIINLSIGIAYLQHAQKRQSENRQFQIGQGIAFMTRYYDIRTKDNVAIHCSEAEFNMGRMWHGLGLAVQALGPYERCLALSERVKKEAEDKCRDDDFGVEDFATEAAFAMQSIYMLSGDFEGAMRVTKQALVIE</sequence>
<dbReference type="SUPFAM" id="SSF48452">
    <property type="entry name" value="TPR-like"/>
    <property type="match status" value="1"/>
</dbReference>
<dbReference type="EMBL" id="MU006783">
    <property type="protein sequence ID" value="KAF2641404.1"/>
    <property type="molecule type" value="Genomic_DNA"/>
</dbReference>